<organism evidence="2 3">
    <name type="scientific">Patella caerulea</name>
    <name type="common">Rayed Mediterranean limpet</name>
    <dbReference type="NCBI Taxonomy" id="87958"/>
    <lineage>
        <taxon>Eukaryota</taxon>
        <taxon>Metazoa</taxon>
        <taxon>Spiralia</taxon>
        <taxon>Lophotrochozoa</taxon>
        <taxon>Mollusca</taxon>
        <taxon>Gastropoda</taxon>
        <taxon>Patellogastropoda</taxon>
        <taxon>Patelloidea</taxon>
        <taxon>Patellidae</taxon>
        <taxon>Patella</taxon>
    </lineage>
</organism>
<feature type="compositionally biased region" description="Polar residues" evidence="1">
    <location>
        <begin position="11"/>
        <end position="22"/>
    </location>
</feature>
<feature type="compositionally biased region" description="Basic and acidic residues" evidence="1">
    <location>
        <begin position="42"/>
        <end position="54"/>
    </location>
</feature>
<feature type="compositionally biased region" description="Low complexity" evidence="1">
    <location>
        <begin position="134"/>
        <end position="144"/>
    </location>
</feature>
<feature type="compositionally biased region" description="Basic residues" evidence="1">
    <location>
        <begin position="26"/>
        <end position="38"/>
    </location>
</feature>
<gene>
    <name evidence="2" type="ORF">SNE40_006739</name>
</gene>
<evidence type="ECO:0000256" key="1">
    <source>
        <dbReference type="SAM" id="MobiDB-lite"/>
    </source>
</evidence>
<dbReference type="PANTHER" id="PTHR36474:SF1">
    <property type="entry name" value="PROTEIN LIAT1"/>
    <property type="match status" value="1"/>
</dbReference>
<dbReference type="PANTHER" id="PTHR36474">
    <property type="entry name" value="PROTEIN LIAT1"/>
    <property type="match status" value="1"/>
</dbReference>
<feature type="compositionally biased region" description="Low complexity" evidence="1">
    <location>
        <begin position="102"/>
        <end position="115"/>
    </location>
</feature>
<dbReference type="EMBL" id="JAZGQO010000006">
    <property type="protein sequence ID" value="KAK6184229.1"/>
    <property type="molecule type" value="Genomic_DNA"/>
</dbReference>
<accession>A0AAN8PWG2</accession>
<dbReference type="AlphaFoldDB" id="A0AAN8PWG2"/>
<evidence type="ECO:0000313" key="2">
    <source>
        <dbReference type="EMBL" id="KAK6184229.1"/>
    </source>
</evidence>
<dbReference type="Proteomes" id="UP001347796">
    <property type="component" value="Unassembled WGS sequence"/>
</dbReference>
<sequence>MPTVDQKPVVKSSNSKRGSLTSDKTKKAKKKKKSKKSAKLGLESKEGLIHKDVNSLEIEGTRYQNDGIDDTDDSSSTKTPLLPKLSVSDITVKCKTTPRPVSTDSQSTRLSTTQQTDKKTAVPRSKPQSADSISAKLSNINLKNKNSKSKNKTGSAGKKDSGCAKTKKTSDEKQAPALNSVVKPNIVETQKNVPVVNESVRWENELTSTDMERERIHLYKINRRKRYLAAAQLKGLGWVKQYGVNGFPLSEDASVDIRKEGGINEFSTVSIIRSSQNLSLLADAKAISIGH</sequence>
<evidence type="ECO:0000313" key="3">
    <source>
        <dbReference type="Proteomes" id="UP001347796"/>
    </source>
</evidence>
<dbReference type="InterPro" id="IPR038794">
    <property type="entry name" value="LIAT1"/>
</dbReference>
<feature type="compositionally biased region" description="Basic and acidic residues" evidence="1">
    <location>
        <begin position="157"/>
        <end position="174"/>
    </location>
</feature>
<proteinExistence type="predicted"/>
<comment type="caution">
    <text evidence="2">The sequence shown here is derived from an EMBL/GenBank/DDBJ whole genome shotgun (WGS) entry which is preliminary data.</text>
</comment>
<keyword evidence="3" id="KW-1185">Reference proteome</keyword>
<feature type="region of interest" description="Disordered" evidence="1">
    <location>
        <begin position="1"/>
        <end position="177"/>
    </location>
</feature>
<name>A0AAN8PWG2_PATCE</name>
<protein>
    <submittedName>
        <fullName evidence="2">Uncharacterized protein</fullName>
    </submittedName>
</protein>
<reference evidence="2 3" key="1">
    <citation type="submission" date="2024-01" db="EMBL/GenBank/DDBJ databases">
        <title>The genome of the rayed Mediterranean limpet Patella caerulea (Linnaeus, 1758).</title>
        <authorList>
            <person name="Anh-Thu Weber A."/>
            <person name="Halstead-Nussloch G."/>
        </authorList>
    </citation>
    <scope>NUCLEOTIDE SEQUENCE [LARGE SCALE GENOMIC DNA]</scope>
    <source>
        <strain evidence="2">AATW-2023a</strain>
        <tissue evidence="2">Whole specimen</tissue>
    </source>
</reference>